<gene>
    <name evidence="1" type="ORF">CTEST_01440</name>
</gene>
<reference evidence="1 2" key="1">
    <citation type="journal article" date="2015" name="Genome Announc.">
        <title>Complete Genome Sequence of the Type Strain Corynebacterium testudinoris DSM 44614, Recovered from Necrotic Lesions in the Mouth of a Tortoise.</title>
        <authorList>
            <person name="Ruckert C."/>
            <person name="Kriete M."/>
            <person name="Jaenicke S."/>
            <person name="Winkler A."/>
            <person name="Tauch A."/>
        </authorList>
    </citation>
    <scope>NUCLEOTIDE SEQUENCE [LARGE SCALE GENOMIC DNA]</scope>
    <source>
        <strain evidence="1 2">DSM 44614</strain>
    </source>
</reference>
<accession>A0A0G3H7E4</accession>
<proteinExistence type="predicted"/>
<name>A0A0G3H7E4_9CORY</name>
<dbReference type="Proteomes" id="UP000035540">
    <property type="component" value="Chromosome"/>
</dbReference>
<dbReference type="AlphaFoldDB" id="A0A0G3H7E4"/>
<dbReference type="KEGG" id="cted:CTEST_01440"/>
<sequence>MNFNAIIEQIIVAINTVLGQAAHMGSSASSNAALTLGLI</sequence>
<reference evidence="2" key="2">
    <citation type="submission" date="2015-05" db="EMBL/GenBank/DDBJ databases">
        <title>Complete genome sequence of Corynebacterium testudinoris DSM 44614, recovered from necrotic lesions in the mouth of a tortoise.</title>
        <authorList>
            <person name="Ruckert C."/>
            <person name="Albersmeier A."/>
            <person name="Winkler A."/>
            <person name="Tauch A."/>
        </authorList>
    </citation>
    <scope>NUCLEOTIDE SEQUENCE [LARGE SCALE GENOMIC DNA]</scope>
    <source>
        <strain evidence="2">DSM 44614</strain>
    </source>
</reference>
<dbReference type="PATRIC" id="fig|136857.5.peg.282"/>
<protein>
    <submittedName>
        <fullName evidence="1">Uncharacterized protein</fullName>
    </submittedName>
</protein>
<evidence type="ECO:0000313" key="1">
    <source>
        <dbReference type="EMBL" id="AKK07748.1"/>
    </source>
</evidence>
<organism evidence="1 2">
    <name type="scientific">Corynebacterium testudinoris</name>
    <dbReference type="NCBI Taxonomy" id="136857"/>
    <lineage>
        <taxon>Bacteria</taxon>
        <taxon>Bacillati</taxon>
        <taxon>Actinomycetota</taxon>
        <taxon>Actinomycetes</taxon>
        <taxon>Mycobacteriales</taxon>
        <taxon>Corynebacteriaceae</taxon>
        <taxon>Corynebacterium</taxon>
    </lineage>
</organism>
<keyword evidence="2" id="KW-1185">Reference proteome</keyword>
<evidence type="ECO:0000313" key="2">
    <source>
        <dbReference type="Proteomes" id="UP000035540"/>
    </source>
</evidence>
<dbReference type="EMBL" id="CP011545">
    <property type="protein sequence ID" value="AKK07748.1"/>
    <property type="molecule type" value="Genomic_DNA"/>
</dbReference>